<dbReference type="InterPro" id="IPR003593">
    <property type="entry name" value="AAA+_ATPase"/>
</dbReference>
<accession>A0ABT1EAX9</accession>
<dbReference type="InterPro" id="IPR051309">
    <property type="entry name" value="ABCF_ATPase"/>
</dbReference>
<dbReference type="EMBL" id="JAMZFW010000004">
    <property type="protein sequence ID" value="MCP1101662.1"/>
    <property type="molecule type" value="Genomic_DNA"/>
</dbReference>
<evidence type="ECO:0000256" key="1">
    <source>
        <dbReference type="ARBA" id="ARBA00022741"/>
    </source>
</evidence>
<dbReference type="PANTHER" id="PTHR42855:SF2">
    <property type="entry name" value="DRUG RESISTANCE ABC TRANSPORTER,ATP-BINDING PROTEIN"/>
    <property type="match status" value="1"/>
</dbReference>
<comment type="caution">
    <text evidence="5">The sequence shown here is derived from an EMBL/GenBank/DDBJ whole genome shotgun (WGS) entry which is preliminary data.</text>
</comment>
<dbReference type="CDD" id="cd03221">
    <property type="entry name" value="ABCF_EF-3"/>
    <property type="match status" value="2"/>
</dbReference>
<dbReference type="SMART" id="SM00382">
    <property type="entry name" value="AAA"/>
    <property type="match status" value="2"/>
</dbReference>
<evidence type="ECO:0000259" key="4">
    <source>
        <dbReference type="PROSITE" id="PS50893"/>
    </source>
</evidence>
<dbReference type="NCBIfam" id="NF000355">
    <property type="entry name" value="ribo_prot_ABC_F"/>
    <property type="match status" value="1"/>
</dbReference>
<evidence type="ECO:0000256" key="3">
    <source>
        <dbReference type="SAM" id="Coils"/>
    </source>
</evidence>
<dbReference type="RefSeq" id="WP_262065446.1">
    <property type="nucleotide sequence ID" value="NZ_JAMXOD010000004.1"/>
</dbReference>
<proteinExistence type="predicted"/>
<keyword evidence="3" id="KW-0175">Coiled coil</keyword>
<dbReference type="Pfam" id="PF16326">
    <property type="entry name" value="ABC_tran_CTD"/>
    <property type="match status" value="1"/>
</dbReference>
<evidence type="ECO:0000313" key="6">
    <source>
        <dbReference type="Proteomes" id="UP001523566"/>
    </source>
</evidence>
<gene>
    <name evidence="5" type="primary">abc-f</name>
    <name evidence="5" type="ORF">NK125_04440</name>
</gene>
<feature type="domain" description="ABC transporter" evidence="4">
    <location>
        <begin position="3"/>
        <end position="258"/>
    </location>
</feature>
<dbReference type="PROSITE" id="PS50893">
    <property type="entry name" value="ABC_TRANSPORTER_2"/>
    <property type="match status" value="2"/>
</dbReference>
<evidence type="ECO:0000256" key="2">
    <source>
        <dbReference type="ARBA" id="ARBA00022840"/>
    </source>
</evidence>
<reference evidence="5 6" key="1">
    <citation type="journal article" date="2022" name="Genome Biol. Evol.">
        <title>Host diet, physiology and behaviors set the stage for Lachnospiraceae cladogenesis.</title>
        <authorList>
            <person name="Vera-Ponce De Leon A."/>
            <person name="Schneider M."/>
            <person name="Jahnes B.C."/>
            <person name="Sadowski V."/>
            <person name="Camuy-Velez L.A."/>
            <person name="Duan J."/>
            <person name="Sabree Z.L."/>
        </authorList>
    </citation>
    <scope>NUCLEOTIDE SEQUENCE [LARGE SCALE GENOMIC DNA]</scope>
    <source>
        <strain evidence="5 6">PAL113</strain>
    </source>
</reference>
<dbReference type="Pfam" id="PF00005">
    <property type="entry name" value="ABC_tran"/>
    <property type="match status" value="2"/>
</dbReference>
<evidence type="ECO:0000313" key="5">
    <source>
        <dbReference type="EMBL" id="MCP1101662.1"/>
    </source>
</evidence>
<dbReference type="InterPro" id="IPR017871">
    <property type="entry name" value="ABC_transporter-like_CS"/>
</dbReference>
<dbReference type="InterPro" id="IPR032524">
    <property type="entry name" value="ABC_tran_C"/>
</dbReference>
<dbReference type="SUPFAM" id="SSF52540">
    <property type="entry name" value="P-loop containing nucleoside triphosphate hydrolases"/>
    <property type="match status" value="2"/>
</dbReference>
<dbReference type="InterPro" id="IPR032781">
    <property type="entry name" value="ABC_tran_Xtn"/>
</dbReference>
<dbReference type="Gene3D" id="3.40.50.300">
    <property type="entry name" value="P-loop containing nucleotide triphosphate hydrolases"/>
    <property type="match status" value="2"/>
</dbReference>
<keyword evidence="1" id="KW-0547">Nucleotide-binding</keyword>
<keyword evidence="2" id="KW-0067">ATP-binding</keyword>
<organism evidence="5 6">
    <name type="scientific">Aequitasia blattaphilus</name>
    <dbReference type="NCBI Taxonomy" id="2949332"/>
    <lineage>
        <taxon>Bacteria</taxon>
        <taxon>Bacillati</taxon>
        <taxon>Bacillota</taxon>
        <taxon>Clostridia</taxon>
        <taxon>Lachnospirales</taxon>
        <taxon>Lachnospiraceae</taxon>
        <taxon>Aequitasia</taxon>
    </lineage>
</organism>
<dbReference type="PROSITE" id="PS00211">
    <property type="entry name" value="ABC_TRANSPORTER_1"/>
    <property type="match status" value="1"/>
</dbReference>
<keyword evidence="6" id="KW-1185">Reference proteome</keyword>
<dbReference type="InterPro" id="IPR003439">
    <property type="entry name" value="ABC_transporter-like_ATP-bd"/>
</dbReference>
<dbReference type="InterPro" id="IPR027417">
    <property type="entry name" value="P-loop_NTPase"/>
</dbReference>
<feature type="coiled-coil region" evidence="3">
    <location>
        <begin position="554"/>
        <end position="627"/>
    </location>
</feature>
<feature type="coiled-coil region" evidence="3">
    <location>
        <begin position="79"/>
        <end position="106"/>
    </location>
</feature>
<name>A0ABT1EAX9_9FIRM</name>
<dbReference type="PANTHER" id="PTHR42855">
    <property type="entry name" value="ABC TRANSPORTER ATP-BINDING SUBUNIT"/>
    <property type="match status" value="1"/>
</dbReference>
<feature type="domain" description="ABC transporter" evidence="4">
    <location>
        <begin position="328"/>
        <end position="542"/>
    </location>
</feature>
<sequence length="632" mass="71866">MLLQTNKISKAFLEDSILKEASFNIEDYEKVAVVGVNGAGKSTLLKILIGEIKADSGSFSIAKNKTIGYLPQHQNIDSHRSIYEEVKTAKRELIALEERIRDLEGILSVQKGEELEKTMALYHSLMAEFEYQNGYAVESEIAGVIKGLGFLEEDFSKSVNTLSGGEKTRVALGKLLLTKPDLLLLDEPTNHLDLSSVSWLETYLLNYKGGVIIVSHDRYFLNKVVTKVLEIDMGVLNVYKGNYEDYAKKRKEIRHGKMKAYLKQQDEINHQKKVIEKLKSFNREKSIKRAESREKMLDKIERIEKPQEVNSRMGLEFSPGSRSGNDVLKCEGLSKSFGHQLLFSNLSFEIKRREKVAIIGNNGTGKTTLLKIINGMVSQDAGTLSIGASVDIAYYDQEHHILNEKNTVFEEISDAYPDLSNTAIRNLLAGFLFFGDDVQKLISSLSGGEKGRVSLAKLMLSKANLLILDEPTNHLDVDSKEILEEALQSFEGTVLYVSHDRYFINQTATRILELKNHGFENYIGNYDYYLEKHLERESLIELENTESADDNKGKLSWQEQKEEKARELKRENDRKKIENEILEAEARVEEIDGLLCQEEIYTNSVKCQELATEKEALEKTLEDAYKKWDQLM</sequence>
<dbReference type="Pfam" id="PF12848">
    <property type="entry name" value="ABC_tran_Xtn"/>
    <property type="match status" value="1"/>
</dbReference>
<protein>
    <submittedName>
        <fullName evidence="5">ABC-F type ribosomal protection protein</fullName>
    </submittedName>
</protein>
<dbReference type="Proteomes" id="UP001523566">
    <property type="component" value="Unassembled WGS sequence"/>
</dbReference>